<evidence type="ECO:0000313" key="3">
    <source>
        <dbReference type="Proteomes" id="UP000669133"/>
    </source>
</evidence>
<dbReference type="OrthoDB" id="4024574at2759"/>
<keyword evidence="1" id="KW-0732">Signal</keyword>
<keyword evidence="3" id="KW-1185">Reference proteome</keyword>
<proteinExistence type="predicted"/>
<dbReference type="EMBL" id="JAEOAQ010000001">
    <property type="protein sequence ID" value="KAG5421389.1"/>
    <property type="molecule type" value="Genomic_DNA"/>
</dbReference>
<dbReference type="GeneID" id="93649108"/>
<evidence type="ECO:0000256" key="1">
    <source>
        <dbReference type="SAM" id="SignalP"/>
    </source>
</evidence>
<reference evidence="2 3" key="1">
    <citation type="submission" date="2020-12" db="EMBL/GenBank/DDBJ databases">
        <title>Effect of drift, selection, and recombination on the evolution of hybrid genomes in Candida yeast pathogens.</title>
        <authorList>
            <person name="Mixao V."/>
            <person name="Ksiezopolska E."/>
            <person name="Saus E."/>
            <person name="Boekhout T."/>
            <person name="Gacser A."/>
            <person name="Gabaldon T."/>
        </authorList>
    </citation>
    <scope>NUCLEOTIDE SEQUENCE [LARGE SCALE GENOMIC DNA]</scope>
    <source>
        <strain evidence="2 3">BP57</strain>
    </source>
</reference>
<gene>
    <name evidence="2" type="ORF">I9W82_000479</name>
</gene>
<comment type="caution">
    <text evidence="2">The sequence shown here is derived from an EMBL/GenBank/DDBJ whole genome shotgun (WGS) entry which is preliminary data.</text>
</comment>
<dbReference type="Proteomes" id="UP000669133">
    <property type="component" value="Unassembled WGS sequence"/>
</dbReference>
<organism evidence="2 3">
    <name type="scientific">Candida metapsilosis</name>
    <dbReference type="NCBI Taxonomy" id="273372"/>
    <lineage>
        <taxon>Eukaryota</taxon>
        <taxon>Fungi</taxon>
        <taxon>Dikarya</taxon>
        <taxon>Ascomycota</taxon>
        <taxon>Saccharomycotina</taxon>
        <taxon>Pichiomycetes</taxon>
        <taxon>Debaryomycetaceae</taxon>
        <taxon>Candida/Lodderomyces clade</taxon>
        <taxon>Candida</taxon>
    </lineage>
</organism>
<name>A0A8H7ZIS7_9ASCO</name>
<feature type="signal peptide" evidence="1">
    <location>
        <begin position="1"/>
        <end position="25"/>
    </location>
</feature>
<evidence type="ECO:0000313" key="2">
    <source>
        <dbReference type="EMBL" id="KAG5421389.1"/>
    </source>
</evidence>
<accession>A0A8H7ZIS7</accession>
<protein>
    <submittedName>
        <fullName evidence="2">Uncharacterized protein</fullName>
    </submittedName>
</protein>
<sequence length="555" mass="62755">MGHLSANILLPLLLLIILLPESTQATWLFTKHNICNPSQQQQQQQPFTGFKIIRQYKISGYNPPVSMHFLTIAHCNAGKVDYKKVLRTQSNKFIDWDVPFCLLKPSVSEAVVGVVDEVPKQGENNGHSSFENEYMNVSSRGGQQQNLQTAKVPSSRVLNTIKRKSIQINDLIRKKFDTTMEKLTNGKWIEYSGKSNNAFSNKQQAPLSTDQYNKLDGFSTHIQQQSALSPLHTALTQELNNLICFKMARRKRYAKRKVSFFMPHTFVGAIYECLIPLDQKHEILKSLINSNKEGLEQNHSSGSLLPLSNHQFFMVMQNFPMKCDSHLSRPLAPLFAEDSTKQWFENKFHHLLNPKFIQTIPYLSTPAPPAATSSLKAASAALALLQQPLQLLSTPFKLLGFPLPQQPAPQLNTAIRPFSSSFSSFSFANTGDTTWADKINVNEDYNYNEIDLHLISKTVAYSANILNKLIAPLDFNWLVKGYNRANVNERDAAFTLDNEPVGQDSGGDGESHQLLSSDGYSWDQKVSYWLASLNEKYINRILLQIESSWDRLNID</sequence>
<feature type="chain" id="PRO_5034898592" evidence="1">
    <location>
        <begin position="26"/>
        <end position="555"/>
    </location>
</feature>
<dbReference type="RefSeq" id="XP_067550505.1">
    <property type="nucleotide sequence ID" value="XM_067693897.1"/>
</dbReference>
<dbReference type="AlphaFoldDB" id="A0A8H7ZIS7"/>